<accession>A0ABW3D617</accession>
<comment type="caution">
    <text evidence="1">The sequence shown here is derived from an EMBL/GenBank/DDBJ whole genome shotgun (WGS) entry which is preliminary data.</text>
</comment>
<dbReference type="Proteomes" id="UP001597120">
    <property type="component" value="Unassembled WGS sequence"/>
</dbReference>
<evidence type="ECO:0008006" key="3">
    <source>
        <dbReference type="Google" id="ProtNLM"/>
    </source>
</evidence>
<name>A0ABW3D617_9BACL</name>
<gene>
    <name evidence="1" type="ORF">ACFQ03_01375</name>
</gene>
<proteinExistence type="predicted"/>
<keyword evidence="2" id="KW-1185">Reference proteome</keyword>
<reference evidence="2" key="1">
    <citation type="journal article" date="2019" name="Int. J. Syst. Evol. Microbiol.">
        <title>The Global Catalogue of Microorganisms (GCM) 10K type strain sequencing project: providing services to taxonomists for standard genome sequencing and annotation.</title>
        <authorList>
            <consortium name="The Broad Institute Genomics Platform"/>
            <consortium name="The Broad Institute Genome Sequencing Center for Infectious Disease"/>
            <person name="Wu L."/>
            <person name="Ma J."/>
        </authorList>
    </citation>
    <scope>NUCLEOTIDE SEQUENCE [LARGE SCALE GENOMIC DNA]</scope>
    <source>
        <strain evidence="2">CCUG 57263</strain>
    </source>
</reference>
<organism evidence="1 2">
    <name type="scientific">Paenibacillus residui</name>
    <dbReference type="NCBI Taxonomy" id="629724"/>
    <lineage>
        <taxon>Bacteria</taxon>
        <taxon>Bacillati</taxon>
        <taxon>Bacillota</taxon>
        <taxon>Bacilli</taxon>
        <taxon>Bacillales</taxon>
        <taxon>Paenibacillaceae</taxon>
        <taxon>Paenibacillus</taxon>
    </lineage>
</organism>
<dbReference type="EMBL" id="JBHTIU010000003">
    <property type="protein sequence ID" value="MFD0867798.1"/>
    <property type="molecule type" value="Genomic_DNA"/>
</dbReference>
<protein>
    <recommendedName>
        <fullName evidence="3">Helicase XPB/Ssl2 N-terminal domain-containing protein</fullName>
    </recommendedName>
</protein>
<dbReference type="RefSeq" id="WP_144933304.1">
    <property type="nucleotide sequence ID" value="NZ_JBHTIU010000003.1"/>
</dbReference>
<sequence>MNLADMLSYADIRELSHIARTYACECSTNSKNELIQSILSSIGRKEVFEQQVGGLSMEDIRFLNSLLFERRDLFSLEELLARANQTRFVKEEASDWNPRDTIVKFKHRGWLFNGHSQQTRYLFQVPQDLKRKIGEALTKQFAAKLQYIGTDPTVYRDEQELLVQDLSALLRYLQQQEVQLSADGYIYKRNLQQLLESFAVQEEQVGRTAWRFGYGRRFKEYPNRFSLIYDYCYYQGLITEEQQVLELTLEGRKRLEQGRTEDVQDIYHFWLRLYKGAIPNLQSLVQWIDRLAHSWVTVASLEQVLVPLIKPFYYDAPESILNHRILQMMMHIGLIKIGEEEGLGRVVMMTKLGSGVIKGTYVKEEDKIELPIDKP</sequence>
<evidence type="ECO:0000313" key="1">
    <source>
        <dbReference type="EMBL" id="MFD0867798.1"/>
    </source>
</evidence>
<evidence type="ECO:0000313" key="2">
    <source>
        <dbReference type="Proteomes" id="UP001597120"/>
    </source>
</evidence>